<dbReference type="OrthoDB" id="1925970at2759"/>
<keyword evidence="5" id="KW-0206">Cytoskeleton</keyword>
<feature type="domain" description="TPX2 C-terminal" evidence="8">
    <location>
        <begin position="268"/>
        <end position="342"/>
    </location>
</feature>
<keyword evidence="6" id="KW-0175">Coiled coil</keyword>
<dbReference type="InterPro" id="IPR044806">
    <property type="entry name" value="WVD2/WDL1-4"/>
</dbReference>
<evidence type="ECO:0000256" key="3">
    <source>
        <dbReference type="ARBA" id="ARBA00022490"/>
    </source>
</evidence>
<dbReference type="InterPro" id="IPR027329">
    <property type="entry name" value="TPX2_C"/>
</dbReference>
<feature type="compositionally biased region" description="Basic and acidic residues" evidence="7">
    <location>
        <begin position="62"/>
        <end position="82"/>
    </location>
</feature>
<protein>
    <recommendedName>
        <fullName evidence="8">TPX2 C-terminal domain-containing protein</fullName>
    </recommendedName>
</protein>
<proteinExistence type="inferred from homology"/>
<dbReference type="Pfam" id="PF06886">
    <property type="entry name" value="TPX2"/>
    <property type="match status" value="1"/>
</dbReference>
<dbReference type="EMBL" id="JRKL02003039">
    <property type="protein sequence ID" value="KAF3956609.1"/>
    <property type="molecule type" value="Genomic_DNA"/>
</dbReference>
<feature type="coiled-coil region" evidence="6">
    <location>
        <begin position="282"/>
        <end position="309"/>
    </location>
</feature>
<feature type="compositionally biased region" description="Polar residues" evidence="7">
    <location>
        <begin position="198"/>
        <end position="223"/>
    </location>
</feature>
<accession>A0A8J4VP06</accession>
<evidence type="ECO:0000256" key="6">
    <source>
        <dbReference type="SAM" id="Coils"/>
    </source>
</evidence>
<dbReference type="PANTHER" id="PTHR46372:SF2">
    <property type="entry name" value="PROTEIN WVD2-LIKE 3"/>
    <property type="match status" value="1"/>
</dbReference>
<dbReference type="GO" id="GO:0008017">
    <property type="term" value="F:microtubule binding"/>
    <property type="evidence" value="ECO:0007669"/>
    <property type="project" value="InterPro"/>
</dbReference>
<evidence type="ECO:0000256" key="1">
    <source>
        <dbReference type="ARBA" id="ARBA00004245"/>
    </source>
</evidence>
<evidence type="ECO:0000313" key="10">
    <source>
        <dbReference type="Proteomes" id="UP000737018"/>
    </source>
</evidence>
<organism evidence="9 10">
    <name type="scientific">Castanea mollissima</name>
    <name type="common">Chinese chestnut</name>
    <dbReference type="NCBI Taxonomy" id="60419"/>
    <lineage>
        <taxon>Eukaryota</taxon>
        <taxon>Viridiplantae</taxon>
        <taxon>Streptophyta</taxon>
        <taxon>Embryophyta</taxon>
        <taxon>Tracheophyta</taxon>
        <taxon>Spermatophyta</taxon>
        <taxon>Magnoliopsida</taxon>
        <taxon>eudicotyledons</taxon>
        <taxon>Gunneridae</taxon>
        <taxon>Pentapetalae</taxon>
        <taxon>rosids</taxon>
        <taxon>fabids</taxon>
        <taxon>Fagales</taxon>
        <taxon>Fagaceae</taxon>
        <taxon>Castanea</taxon>
    </lineage>
</organism>
<dbReference type="AlphaFoldDB" id="A0A8J4VP06"/>
<dbReference type="Proteomes" id="UP000737018">
    <property type="component" value="Unassembled WGS sequence"/>
</dbReference>
<dbReference type="GO" id="GO:0000226">
    <property type="term" value="P:microtubule cytoskeleton organization"/>
    <property type="evidence" value="ECO:0007669"/>
    <property type="project" value="InterPro"/>
</dbReference>
<keyword evidence="3" id="KW-0963">Cytoplasm</keyword>
<evidence type="ECO:0000256" key="5">
    <source>
        <dbReference type="ARBA" id="ARBA00023212"/>
    </source>
</evidence>
<keyword evidence="4" id="KW-0493">Microtubule</keyword>
<feature type="compositionally biased region" description="Basic and acidic residues" evidence="7">
    <location>
        <begin position="93"/>
        <end position="104"/>
    </location>
</feature>
<reference evidence="9" key="1">
    <citation type="submission" date="2020-03" db="EMBL/GenBank/DDBJ databases">
        <title>Castanea mollissima Vanexum genome sequencing.</title>
        <authorList>
            <person name="Staton M."/>
        </authorList>
    </citation>
    <scope>NUCLEOTIDE SEQUENCE</scope>
    <source>
        <tissue evidence="9">Leaf</tissue>
    </source>
</reference>
<keyword evidence="10" id="KW-1185">Reference proteome</keyword>
<sequence>MNDSNDYYCGVLGFGREYEVLAKIIRPIPKPKSAMGVEVSDVCLDKEPDCVTFYSNGTSNDSNHETAPNHHDGSDTYEHINEAPEIQSSEESTEAKEYEVKECTTENTVEVSELHQNEKYEEEENAVTSHLKACLPKEKEKSETQNKKDNNKSRVSIKQACRPVAANVRTKHTVPQPFALATEKRASIGARPTGIQPDASTGVNKLSTVRHPNTAKPSQQISHMVSRKPLQPDNKKHPDEEDSCSVASSTAASTQAIKSKATASSAPTFRCTERAEKRKEFYTKLEEKHQALEAQKSQSEARTKEEKEAAIKQLRKSLTFKANPMPSFYHEGPPPKVELKKMPPTRAKSPKLGRRKSFGDAVNSSQGDKVKTAGALRSRRSLGIFKEETTTNGSTIIKDQSNIHNGDAIYKFKDEPNEAEEINESIVTKINGQGNVDIAVHS</sequence>
<evidence type="ECO:0000256" key="4">
    <source>
        <dbReference type="ARBA" id="ARBA00022701"/>
    </source>
</evidence>
<evidence type="ECO:0000256" key="2">
    <source>
        <dbReference type="ARBA" id="ARBA00005885"/>
    </source>
</evidence>
<feature type="region of interest" description="Disordered" evidence="7">
    <location>
        <begin position="56"/>
        <end position="157"/>
    </location>
</feature>
<evidence type="ECO:0000313" key="9">
    <source>
        <dbReference type="EMBL" id="KAF3956609.1"/>
    </source>
</evidence>
<name>A0A8J4VP06_9ROSI</name>
<evidence type="ECO:0000259" key="8">
    <source>
        <dbReference type="Pfam" id="PF06886"/>
    </source>
</evidence>
<dbReference type="GO" id="GO:0005874">
    <property type="term" value="C:microtubule"/>
    <property type="evidence" value="ECO:0007669"/>
    <property type="project" value="UniProtKB-KW"/>
</dbReference>
<comment type="subcellular location">
    <subcellularLocation>
        <location evidence="1">Cytoplasm</location>
        <location evidence="1">Cytoskeleton</location>
    </subcellularLocation>
</comment>
<feature type="compositionally biased region" description="Low complexity" evidence="7">
    <location>
        <begin position="245"/>
        <end position="265"/>
    </location>
</feature>
<dbReference type="PANTHER" id="PTHR46372">
    <property type="entry name" value="PROTEIN WVD2-LIKE 3"/>
    <property type="match status" value="1"/>
</dbReference>
<feature type="region of interest" description="Disordered" evidence="7">
    <location>
        <begin position="323"/>
        <end position="371"/>
    </location>
</feature>
<comment type="similarity">
    <text evidence="2">Belongs to the TPX2 family.</text>
</comment>
<feature type="region of interest" description="Disordered" evidence="7">
    <location>
        <begin position="185"/>
        <end position="265"/>
    </location>
</feature>
<gene>
    <name evidence="9" type="ORF">CMV_018278</name>
</gene>
<comment type="caution">
    <text evidence="9">The sequence shown here is derived from an EMBL/GenBank/DDBJ whole genome shotgun (WGS) entry which is preliminary data.</text>
</comment>
<evidence type="ECO:0000256" key="7">
    <source>
        <dbReference type="SAM" id="MobiDB-lite"/>
    </source>
</evidence>
<feature type="compositionally biased region" description="Basic and acidic residues" evidence="7">
    <location>
        <begin position="135"/>
        <end position="152"/>
    </location>
</feature>